<accession>A0A1T4RDL4</accession>
<dbReference type="Proteomes" id="UP000190328">
    <property type="component" value="Unassembled WGS sequence"/>
</dbReference>
<sequence length="48" mass="5618">MNDYKNSELKASIDDLLYYEEQANREQLKKIEQLLDDCVEKIAEIVGV</sequence>
<proteinExistence type="predicted"/>
<keyword evidence="2" id="KW-1185">Reference proteome</keyword>
<dbReference type="RefSeq" id="WP_159443337.1">
    <property type="nucleotide sequence ID" value="NZ_FUXI01000045.1"/>
</dbReference>
<evidence type="ECO:0000313" key="2">
    <source>
        <dbReference type="Proteomes" id="UP000190328"/>
    </source>
</evidence>
<reference evidence="1 2" key="1">
    <citation type="submission" date="2017-02" db="EMBL/GenBank/DDBJ databases">
        <authorList>
            <person name="Peterson S.W."/>
        </authorList>
    </citation>
    <scope>NUCLEOTIDE SEQUENCE [LARGE SCALE GENOMIC DNA]</scope>
    <source>
        <strain evidence="1 2">ATCC BAA-1030</strain>
    </source>
</reference>
<evidence type="ECO:0000313" key="1">
    <source>
        <dbReference type="EMBL" id="SKA13721.1"/>
    </source>
</evidence>
<dbReference type="EMBL" id="FUXI01000045">
    <property type="protein sequence ID" value="SKA13721.1"/>
    <property type="molecule type" value="Genomic_DNA"/>
</dbReference>
<dbReference type="STRING" id="263852.SAMN02745116_02541"/>
<protein>
    <submittedName>
        <fullName evidence="1">Uncharacterized protein</fullName>
    </submittedName>
</protein>
<gene>
    <name evidence="1" type="ORF">SAMN02745116_02541</name>
</gene>
<dbReference type="AlphaFoldDB" id="A0A1T4RDL4"/>
<name>A0A1T4RDL4_9ENTE</name>
<organism evidence="1 2">
    <name type="scientific">Pilibacter termitis</name>
    <dbReference type="NCBI Taxonomy" id="263852"/>
    <lineage>
        <taxon>Bacteria</taxon>
        <taxon>Bacillati</taxon>
        <taxon>Bacillota</taxon>
        <taxon>Bacilli</taxon>
        <taxon>Lactobacillales</taxon>
        <taxon>Enterococcaceae</taxon>
        <taxon>Pilibacter</taxon>
    </lineage>
</organism>